<comment type="caution">
    <text evidence="7">The sequence shown here is derived from an EMBL/GenBank/DDBJ whole genome shotgun (WGS) entry which is preliminary data.</text>
</comment>
<organism evidence="7 8">
    <name type="scientific">Botryosphaeria dothidea</name>
    <dbReference type="NCBI Taxonomy" id="55169"/>
    <lineage>
        <taxon>Eukaryota</taxon>
        <taxon>Fungi</taxon>
        <taxon>Dikarya</taxon>
        <taxon>Ascomycota</taxon>
        <taxon>Pezizomycotina</taxon>
        <taxon>Dothideomycetes</taxon>
        <taxon>Dothideomycetes incertae sedis</taxon>
        <taxon>Botryosphaeriales</taxon>
        <taxon>Botryosphaeriaceae</taxon>
        <taxon>Botryosphaeria</taxon>
    </lineage>
</organism>
<dbReference type="InterPro" id="IPR008801">
    <property type="entry name" value="RALF"/>
</dbReference>
<evidence type="ECO:0000256" key="1">
    <source>
        <dbReference type="ARBA" id="ARBA00009178"/>
    </source>
</evidence>
<evidence type="ECO:0000256" key="5">
    <source>
        <dbReference type="SAM" id="MobiDB-lite"/>
    </source>
</evidence>
<dbReference type="AlphaFoldDB" id="A0A8H4J8F2"/>
<evidence type="ECO:0000256" key="3">
    <source>
        <dbReference type="ARBA" id="ARBA00023157"/>
    </source>
</evidence>
<dbReference type="Proteomes" id="UP000572817">
    <property type="component" value="Unassembled WGS sequence"/>
</dbReference>
<dbReference type="OrthoDB" id="1613518at2759"/>
<feature type="compositionally biased region" description="Polar residues" evidence="5">
    <location>
        <begin position="80"/>
        <end position="91"/>
    </location>
</feature>
<evidence type="ECO:0000256" key="2">
    <source>
        <dbReference type="ARBA" id="ARBA00022729"/>
    </source>
</evidence>
<dbReference type="Pfam" id="PF05498">
    <property type="entry name" value="RALF"/>
    <property type="match status" value="1"/>
</dbReference>
<accession>A0A8H4J8F2</accession>
<feature type="region of interest" description="Disordered" evidence="5">
    <location>
        <begin position="22"/>
        <end position="67"/>
    </location>
</feature>
<keyword evidence="8" id="KW-1185">Reference proteome</keyword>
<proteinExistence type="inferred from homology"/>
<feature type="signal peptide" evidence="6">
    <location>
        <begin position="1"/>
        <end position="16"/>
    </location>
</feature>
<dbReference type="PANTHER" id="PTHR34270">
    <property type="entry name" value="PROTEIN RALF-LIKE 15-RELATED"/>
    <property type="match status" value="1"/>
</dbReference>
<name>A0A8H4J8F2_9PEZI</name>
<feature type="region of interest" description="Disordered" evidence="5">
    <location>
        <begin position="72"/>
        <end position="91"/>
    </location>
</feature>
<evidence type="ECO:0000256" key="4">
    <source>
        <dbReference type="ARBA" id="ARBA00037228"/>
    </source>
</evidence>
<sequence>MRFTIALFFVAGLAAALPAPVANPNPDNGHISNGAMGANGVPCDPKNKANCQPGGGNPPPNDWQRGCSTIERCRHDKQDAPSNQSGQTAVSVHISSLGLATTVSIFKAFRMTEED</sequence>
<evidence type="ECO:0000313" key="8">
    <source>
        <dbReference type="Proteomes" id="UP000572817"/>
    </source>
</evidence>
<comment type="similarity">
    <text evidence="1">Belongs to the plant rapid alkalinization factor (RALF) family.</text>
</comment>
<evidence type="ECO:0000256" key="6">
    <source>
        <dbReference type="SAM" id="SignalP"/>
    </source>
</evidence>
<evidence type="ECO:0000313" key="7">
    <source>
        <dbReference type="EMBL" id="KAF4313819.1"/>
    </source>
</evidence>
<reference evidence="7" key="1">
    <citation type="submission" date="2020-04" db="EMBL/GenBank/DDBJ databases">
        <title>Genome Assembly and Annotation of Botryosphaeria dothidea sdau 11-99, a Latent Pathogen of Apple Fruit Ring Rot in China.</title>
        <authorList>
            <person name="Yu C."/>
            <person name="Diao Y."/>
            <person name="Lu Q."/>
            <person name="Zhao J."/>
            <person name="Cui S."/>
            <person name="Peng C."/>
            <person name="He B."/>
            <person name="Liu H."/>
        </authorList>
    </citation>
    <scope>NUCLEOTIDE SEQUENCE [LARGE SCALE GENOMIC DNA]</scope>
    <source>
        <strain evidence="7">Sdau11-99</strain>
    </source>
</reference>
<feature type="chain" id="PRO_5034987149" evidence="6">
    <location>
        <begin position="17"/>
        <end position="115"/>
    </location>
</feature>
<comment type="function">
    <text evidence="4">Cell signaling peptide that may regulate plant stress, growth, and development. Mediates a rapid alkalinization of extracellular space by mediating a transient increase in the cytoplasmic Ca(2+) concentration leading to a calcium-dependent signaling events through a cell surface receptor and a concomitant activation of some intracellular mitogen-activated protein kinases.</text>
</comment>
<dbReference type="PANTHER" id="PTHR34270:SF3">
    <property type="entry name" value="PROTEIN RALF-LIKE 16-RELATED"/>
    <property type="match status" value="1"/>
</dbReference>
<protein>
    <submittedName>
        <fullName evidence="7">Uncharacterized protein</fullName>
    </submittedName>
</protein>
<gene>
    <name evidence="7" type="ORF">GTA08_BOTSDO00859</name>
</gene>
<dbReference type="EMBL" id="WWBZ02000001">
    <property type="protein sequence ID" value="KAF4313819.1"/>
    <property type="molecule type" value="Genomic_DNA"/>
</dbReference>
<keyword evidence="3" id="KW-1015">Disulfide bond</keyword>
<keyword evidence="2 6" id="KW-0732">Signal</keyword>